<proteinExistence type="predicted"/>
<accession>A0A0E0L257</accession>
<evidence type="ECO:0000256" key="1">
    <source>
        <dbReference type="SAM" id="MobiDB-lite"/>
    </source>
</evidence>
<feature type="region of interest" description="Disordered" evidence="1">
    <location>
        <begin position="53"/>
        <end position="75"/>
    </location>
</feature>
<dbReference type="EnsemblPlants" id="OPUNC05G13440.1">
    <property type="protein sequence ID" value="OPUNC05G13440.1"/>
    <property type="gene ID" value="OPUNC05G13440"/>
</dbReference>
<dbReference type="AlphaFoldDB" id="A0A0E0L257"/>
<dbReference type="Proteomes" id="UP000026962">
    <property type="component" value="Chromosome 5"/>
</dbReference>
<reference evidence="2" key="2">
    <citation type="submission" date="2018-05" db="EMBL/GenBank/DDBJ databases">
        <title>OpunRS2 (Oryza punctata Reference Sequence Version 2).</title>
        <authorList>
            <person name="Zhang J."/>
            <person name="Kudrna D."/>
            <person name="Lee S."/>
            <person name="Talag J."/>
            <person name="Welchert J."/>
            <person name="Wing R.A."/>
        </authorList>
    </citation>
    <scope>NUCLEOTIDE SEQUENCE [LARGE SCALE GENOMIC DNA]</scope>
</reference>
<name>A0A0E0L257_ORYPU</name>
<evidence type="ECO:0000313" key="2">
    <source>
        <dbReference type="EnsemblPlants" id="OPUNC05G13440.1"/>
    </source>
</evidence>
<dbReference type="Gramene" id="OPUNC05G13440.1">
    <property type="protein sequence ID" value="OPUNC05G13440.1"/>
    <property type="gene ID" value="OPUNC05G13440"/>
</dbReference>
<reference evidence="2" key="1">
    <citation type="submission" date="2015-04" db="UniProtKB">
        <authorList>
            <consortium name="EnsemblPlants"/>
        </authorList>
    </citation>
    <scope>IDENTIFICATION</scope>
</reference>
<organism evidence="2">
    <name type="scientific">Oryza punctata</name>
    <name type="common">Red rice</name>
    <dbReference type="NCBI Taxonomy" id="4537"/>
    <lineage>
        <taxon>Eukaryota</taxon>
        <taxon>Viridiplantae</taxon>
        <taxon>Streptophyta</taxon>
        <taxon>Embryophyta</taxon>
        <taxon>Tracheophyta</taxon>
        <taxon>Spermatophyta</taxon>
        <taxon>Magnoliopsida</taxon>
        <taxon>Liliopsida</taxon>
        <taxon>Poales</taxon>
        <taxon>Poaceae</taxon>
        <taxon>BOP clade</taxon>
        <taxon>Oryzoideae</taxon>
        <taxon>Oryzeae</taxon>
        <taxon>Oryzinae</taxon>
        <taxon>Oryza</taxon>
    </lineage>
</organism>
<protein>
    <submittedName>
        <fullName evidence="2">Uncharacterized protein</fullName>
    </submittedName>
</protein>
<keyword evidence="3" id="KW-1185">Reference proteome</keyword>
<evidence type="ECO:0000313" key="3">
    <source>
        <dbReference type="Proteomes" id="UP000026962"/>
    </source>
</evidence>
<sequence length="217" mass="23637">MAFEGSQGPIFAVGYGRGQHGALATNTPNSATLLALSPYTFAGHEQHAVRSYQVATGDAQAPRGRRSSPPSTGHPFLPAISVRTSIRGGVRILNYTRIIHMLSSWLTFLRLHASVGELAGDILGAVVWSARIPARAALHPTASSVLGLFKCSGCEQRFTRRPLPCSRENEKADEEVQRLYASNDRAMLATQPGLQTRDPERPRAAHVARWTPPSYFH</sequence>
<dbReference type="HOGENOM" id="CLU_1274037_0_0_1"/>